<accession>A0A075MMP2</accession>
<dbReference type="OrthoDB" id="17710at2157"/>
<sequence>MQQQYKVAVATLRGRPYYEITHALKQMGIRYDSMSPEEAADSDCKVVITTRDEAGSISSAVTGRKAMMVMLDTELVRYPAIAKAKMLRSIAGPQVDDQLTIGIDPGNRIGISVMYLHEEIASIVESSPASAVEEISAVLEGVISRRKVVKIGDGNIRMALSMAWAVKKKFHNDVEVEIVDEHGTSRPQTNEVNRRGIRDRLSARTIAFRSGKPYYLSPR</sequence>
<organism evidence="1 2">
    <name type="scientific">Candidatus Nitrososphaera evergladensis SR1</name>
    <dbReference type="NCBI Taxonomy" id="1459636"/>
    <lineage>
        <taxon>Archaea</taxon>
        <taxon>Nitrososphaerota</taxon>
        <taxon>Nitrososphaeria</taxon>
        <taxon>Nitrososphaerales</taxon>
        <taxon>Nitrososphaeraceae</taxon>
        <taxon>Nitrososphaera</taxon>
    </lineage>
</organism>
<dbReference type="eggNOG" id="arCOG03142">
    <property type="taxonomic scope" value="Archaea"/>
</dbReference>
<dbReference type="HOGENOM" id="CLU_121770_0_0_2"/>
<dbReference type="Proteomes" id="UP000028194">
    <property type="component" value="Chromosome"/>
</dbReference>
<keyword evidence="2" id="KW-1185">Reference proteome</keyword>
<gene>
    <name evidence="1" type="ORF">NTE_00456</name>
</gene>
<dbReference type="STRING" id="1459636.NTE_00456"/>
<dbReference type="RefSeq" id="WP_148699489.1">
    <property type="nucleotide sequence ID" value="NZ_CP007174.1"/>
</dbReference>
<reference evidence="1 2" key="1">
    <citation type="journal article" date="2014" name="PLoS ONE">
        <title>Genome Sequence of Candidatus Nitrososphaera evergladensis from Group I.1b Enriched from Everglades Soil Reveals Novel Genomic Features of the Ammonia-Oxidizing Archaea.</title>
        <authorList>
            <person name="Zhalnina K.V."/>
            <person name="Dias R."/>
            <person name="Leonard M.T."/>
            <person name="Dorr de Quadros P."/>
            <person name="Camargo F.A."/>
            <person name="Drew J.C."/>
            <person name="Farmerie W.G."/>
            <person name="Daroub S.H."/>
            <person name="Triplett E.W."/>
        </authorList>
    </citation>
    <scope>NUCLEOTIDE SEQUENCE [LARGE SCALE GENOMIC DNA]</scope>
    <source>
        <strain evidence="1 2">SR1</strain>
    </source>
</reference>
<proteinExistence type="predicted"/>
<dbReference type="EMBL" id="CP007174">
    <property type="protein sequence ID" value="AIF82538.1"/>
    <property type="molecule type" value="Genomic_DNA"/>
</dbReference>
<dbReference type="GeneID" id="41596332"/>
<evidence type="ECO:0000313" key="2">
    <source>
        <dbReference type="Proteomes" id="UP000028194"/>
    </source>
</evidence>
<dbReference type="KEGG" id="nev:NTE_00456"/>
<protein>
    <submittedName>
        <fullName evidence="1">Uncharacterized protein</fullName>
    </submittedName>
</protein>
<name>A0A075MMP2_9ARCH</name>
<dbReference type="AlphaFoldDB" id="A0A075MMP2"/>
<evidence type="ECO:0000313" key="1">
    <source>
        <dbReference type="EMBL" id="AIF82538.1"/>
    </source>
</evidence>